<reference evidence="3 4" key="1">
    <citation type="submission" date="2020-04" db="EMBL/GenBank/DDBJ databases">
        <authorList>
            <person name="De Canck E."/>
        </authorList>
    </citation>
    <scope>NUCLEOTIDE SEQUENCE [LARGE SCALE GENOMIC DNA]</scope>
    <source>
        <strain evidence="3 4">LMG 29739</strain>
    </source>
</reference>
<gene>
    <name evidence="3" type="ORF">LMG29739_01299</name>
</gene>
<dbReference type="Proteomes" id="UP000494329">
    <property type="component" value="Unassembled WGS sequence"/>
</dbReference>
<dbReference type="InterPro" id="IPR048126">
    <property type="entry name" value="Toxin_VasX"/>
</dbReference>
<protein>
    <recommendedName>
        <fullName evidence="2">Toxin VasX N-terminal region domain-containing protein</fullName>
    </recommendedName>
</protein>
<dbReference type="CDD" id="cd20707">
    <property type="entry name" value="MIX_III"/>
    <property type="match status" value="1"/>
</dbReference>
<evidence type="ECO:0000313" key="4">
    <source>
        <dbReference type="Proteomes" id="UP000494329"/>
    </source>
</evidence>
<proteinExistence type="predicted"/>
<dbReference type="AlphaFoldDB" id="A0A6J5DB49"/>
<evidence type="ECO:0000313" key="3">
    <source>
        <dbReference type="EMBL" id="CAB3751499.1"/>
    </source>
</evidence>
<keyword evidence="4" id="KW-1185">Reference proteome</keyword>
<dbReference type="Pfam" id="PF20249">
    <property type="entry name" value="VasX_N"/>
    <property type="match status" value="1"/>
</dbReference>
<sequence length="909" mass="98420">MTTPQSSTPSAVCAFCDKQGLPILPVRYAIARADMGHAPVLPATFKADVAAIDLPADTARYTLRLLRPGFLYVFDEQRNEWSGYVVNEQSYLYAFDVHAKSPPQVGNKTFNDACKAKSDPYKARCITVKDAAHATRVWLGFSDTPWTSAVLSKHSTSAYRTAHMQCIDVASWRGGGTPAHMAAFDSLNQVAEFAADGAALQKETRTHVQRFLPAPYRQPEDLIRTDAASQQALGMLPPKVQQWVASSIGKPAMSGPVKTAAWAFSPHEFFLTREETAALAAWGATAGKPWRPALVGLLDPVGIAMELNGLAIQRCVEFAEQADRKWQMETAGAIEAIHKAVLNGAMEGQSQKQQAAAAIALPFVPTQLIRDSGNLTDMSRNLEQAGQVSPADKVRLDADVWPRYAGMLDPQSLSTAKKQYRDELGKLDREVVAPIDQAYLAWLKSKAFTNCFSHNFDPDDANNGVIYQQVVHGCIAHASGRIGSSSYFAECLGQDPAQSTSVVLRALIFNQQQLAVKWTDAAVEKAGSHVEWWEVGGKFYEAVKDTFAASSLGRDIEGPLRNISKCLYQLAGPITQLLGEAVNQVADIGLARLPERRLMTLMMAVLHAEHPNLELVDLRGMQTPRQGAKALARAIAAMSGGGAQNLYKSAETLLREPEGASGVAFRGLFLIDRDKLKAMKGANNAARLMTVKPETFEALLEDSTRALVNPEVKAGIVSAILNAVSVGASYKELIKADDKGVKSMNFVAGVTSLVGGSVETAGHAIEKMPWVESAVSLALRKIGVAQEFSAKWLIGTGRWLGVAGGVLAGLLQMWDGRDEYEYNPTLGVTMIVLGFLEGTAAILVITPWTGVGLVIGLLIVAAVWVVGHFKTDDIQKWLAKSKFGFLEDKREQFQSLLEQQSALSKLAKG</sequence>
<name>A0A6J5DB49_9BURK</name>
<keyword evidence="1" id="KW-0472">Membrane</keyword>
<dbReference type="NCBIfam" id="NF041559">
    <property type="entry name" value="BTH_I2691_fam"/>
    <property type="match status" value="1"/>
</dbReference>
<keyword evidence="1" id="KW-0812">Transmembrane</keyword>
<feature type="transmembrane region" description="Helical" evidence="1">
    <location>
        <begin position="851"/>
        <end position="869"/>
    </location>
</feature>
<dbReference type="InterPro" id="IPR046864">
    <property type="entry name" value="VasX_N"/>
</dbReference>
<organism evidence="3 4">
    <name type="scientific">Paraburkholderia solisilvae</name>
    <dbReference type="NCBI Taxonomy" id="624376"/>
    <lineage>
        <taxon>Bacteria</taxon>
        <taxon>Pseudomonadati</taxon>
        <taxon>Pseudomonadota</taxon>
        <taxon>Betaproteobacteria</taxon>
        <taxon>Burkholderiales</taxon>
        <taxon>Burkholderiaceae</taxon>
        <taxon>Paraburkholderia</taxon>
    </lineage>
</organism>
<dbReference type="EMBL" id="CADIKF010000007">
    <property type="protein sequence ID" value="CAB3751499.1"/>
    <property type="molecule type" value="Genomic_DNA"/>
</dbReference>
<accession>A0A6J5DB49</accession>
<keyword evidence="1" id="KW-1133">Transmembrane helix</keyword>
<feature type="domain" description="Toxin VasX N-terminal region" evidence="2">
    <location>
        <begin position="13"/>
        <end position="172"/>
    </location>
</feature>
<evidence type="ECO:0000256" key="1">
    <source>
        <dbReference type="SAM" id="Phobius"/>
    </source>
</evidence>
<dbReference type="RefSeq" id="WP_175110048.1">
    <property type="nucleotide sequence ID" value="NZ_CADIKF010000007.1"/>
</dbReference>
<evidence type="ECO:0000259" key="2">
    <source>
        <dbReference type="Pfam" id="PF20249"/>
    </source>
</evidence>